<dbReference type="Gene3D" id="3.30.750.24">
    <property type="entry name" value="STAS domain"/>
    <property type="match status" value="1"/>
</dbReference>
<dbReference type="Proteomes" id="UP000309128">
    <property type="component" value="Unassembled WGS sequence"/>
</dbReference>
<protein>
    <recommendedName>
        <fullName evidence="2">Anti-sigma factor antagonist</fullName>
    </recommendedName>
</protein>
<comment type="similarity">
    <text evidence="1 2">Belongs to the anti-sigma-factor antagonist family.</text>
</comment>
<evidence type="ECO:0000313" key="4">
    <source>
        <dbReference type="EMBL" id="TMR16615.1"/>
    </source>
</evidence>
<dbReference type="AlphaFoldDB" id="A0A5S4FDN3"/>
<dbReference type="PANTHER" id="PTHR33495:SF2">
    <property type="entry name" value="ANTI-SIGMA FACTOR ANTAGONIST TM_1081-RELATED"/>
    <property type="match status" value="1"/>
</dbReference>
<dbReference type="Pfam" id="PF01740">
    <property type="entry name" value="STAS"/>
    <property type="match status" value="1"/>
</dbReference>
<evidence type="ECO:0000313" key="5">
    <source>
        <dbReference type="Proteomes" id="UP000309128"/>
    </source>
</evidence>
<dbReference type="InterPro" id="IPR002645">
    <property type="entry name" value="STAS_dom"/>
</dbReference>
<organism evidence="4 5">
    <name type="scientific">Nonomuraea turkmeniaca</name>
    <dbReference type="NCBI Taxonomy" id="103838"/>
    <lineage>
        <taxon>Bacteria</taxon>
        <taxon>Bacillati</taxon>
        <taxon>Actinomycetota</taxon>
        <taxon>Actinomycetes</taxon>
        <taxon>Streptosporangiales</taxon>
        <taxon>Streptosporangiaceae</taxon>
        <taxon>Nonomuraea</taxon>
    </lineage>
</organism>
<feature type="domain" description="STAS" evidence="3">
    <location>
        <begin position="4"/>
        <end position="113"/>
    </location>
</feature>
<dbReference type="CDD" id="cd07043">
    <property type="entry name" value="STAS_anti-anti-sigma_factors"/>
    <property type="match status" value="1"/>
</dbReference>
<dbReference type="EMBL" id="VCKY01000087">
    <property type="protein sequence ID" value="TMR16615.1"/>
    <property type="molecule type" value="Genomic_DNA"/>
</dbReference>
<dbReference type="SUPFAM" id="SSF52091">
    <property type="entry name" value="SpoIIaa-like"/>
    <property type="match status" value="1"/>
</dbReference>
<evidence type="ECO:0000256" key="1">
    <source>
        <dbReference type="ARBA" id="ARBA00009013"/>
    </source>
</evidence>
<proteinExistence type="inferred from homology"/>
<dbReference type="PROSITE" id="PS50801">
    <property type="entry name" value="STAS"/>
    <property type="match status" value="1"/>
</dbReference>
<dbReference type="InterPro" id="IPR003658">
    <property type="entry name" value="Anti-sigma_ant"/>
</dbReference>
<sequence length="135" mass="14629">MPSLRMHYQHHVGVTVIMLAGEIDLATTPQLQDFISEVRQTPADHLVFDMTEVTFVDSSGLRVLLDSFTFAQQHGGAVHLTALRGSPARLIEITKVGEHLRLHTSTEIALAAISAMPDLPAPTRDTSSVSGTRSS</sequence>
<dbReference type="RefSeq" id="WP_138668563.1">
    <property type="nucleotide sequence ID" value="NZ_VCKY01000087.1"/>
</dbReference>
<comment type="caution">
    <text evidence="4">The sequence shown here is derived from an EMBL/GenBank/DDBJ whole genome shotgun (WGS) entry which is preliminary data.</text>
</comment>
<reference evidence="4 5" key="1">
    <citation type="submission" date="2019-05" db="EMBL/GenBank/DDBJ databases">
        <title>Draft genome sequence of Nonomuraea turkmeniaca DSM 43926.</title>
        <authorList>
            <person name="Saricaoglu S."/>
            <person name="Isik K."/>
        </authorList>
    </citation>
    <scope>NUCLEOTIDE SEQUENCE [LARGE SCALE GENOMIC DNA]</scope>
    <source>
        <strain evidence="4 5">DSM 43926</strain>
    </source>
</reference>
<dbReference type="NCBIfam" id="TIGR00377">
    <property type="entry name" value="ant_ant_sig"/>
    <property type="match status" value="1"/>
</dbReference>
<dbReference type="PANTHER" id="PTHR33495">
    <property type="entry name" value="ANTI-SIGMA FACTOR ANTAGONIST TM_1081-RELATED-RELATED"/>
    <property type="match status" value="1"/>
</dbReference>
<keyword evidence="5" id="KW-1185">Reference proteome</keyword>
<dbReference type="GO" id="GO:0043856">
    <property type="term" value="F:anti-sigma factor antagonist activity"/>
    <property type="evidence" value="ECO:0007669"/>
    <property type="project" value="InterPro"/>
</dbReference>
<evidence type="ECO:0000256" key="2">
    <source>
        <dbReference type="RuleBase" id="RU003749"/>
    </source>
</evidence>
<evidence type="ECO:0000259" key="3">
    <source>
        <dbReference type="PROSITE" id="PS50801"/>
    </source>
</evidence>
<dbReference type="OrthoDB" id="9793697at2"/>
<dbReference type="InterPro" id="IPR036513">
    <property type="entry name" value="STAS_dom_sf"/>
</dbReference>
<name>A0A5S4FDN3_9ACTN</name>
<gene>
    <name evidence="4" type="ORF">ETD86_24850</name>
</gene>
<accession>A0A5S4FDN3</accession>